<evidence type="ECO:0000259" key="2">
    <source>
        <dbReference type="Pfam" id="PF00651"/>
    </source>
</evidence>
<dbReference type="Pfam" id="PF00651">
    <property type="entry name" value="BTB"/>
    <property type="match status" value="1"/>
</dbReference>
<dbReference type="InterPro" id="IPR011333">
    <property type="entry name" value="SKP1/BTB/POZ_sf"/>
</dbReference>
<reference evidence="3" key="1">
    <citation type="submission" date="2021-01" db="EMBL/GenBank/DDBJ databases">
        <authorList>
            <person name="Corre E."/>
            <person name="Pelletier E."/>
            <person name="Niang G."/>
            <person name="Scheremetjew M."/>
            <person name="Finn R."/>
            <person name="Kale V."/>
            <person name="Holt S."/>
            <person name="Cochrane G."/>
            <person name="Meng A."/>
            <person name="Brown T."/>
            <person name="Cohen L."/>
        </authorList>
    </citation>
    <scope>NUCLEOTIDE SEQUENCE</scope>
    <source>
        <strain evidence="3">SAG 11-49</strain>
    </source>
</reference>
<gene>
    <name evidence="3" type="ORF">CLEI1391_LOCUS6706</name>
</gene>
<dbReference type="InterPro" id="IPR000210">
    <property type="entry name" value="BTB/POZ_dom"/>
</dbReference>
<organism evidence="3">
    <name type="scientific">Chlamydomonas leiostraca</name>
    <dbReference type="NCBI Taxonomy" id="1034604"/>
    <lineage>
        <taxon>Eukaryota</taxon>
        <taxon>Viridiplantae</taxon>
        <taxon>Chlorophyta</taxon>
        <taxon>core chlorophytes</taxon>
        <taxon>Chlorophyceae</taxon>
        <taxon>CS clade</taxon>
        <taxon>Chlamydomonadales</taxon>
        <taxon>Chlamydomonadaceae</taxon>
        <taxon>Chlamydomonas</taxon>
    </lineage>
</organism>
<accession>A0A7S0REQ9</accession>
<dbReference type="Gene3D" id="3.30.710.10">
    <property type="entry name" value="Potassium Channel Kv1.1, Chain A"/>
    <property type="match status" value="1"/>
</dbReference>
<name>A0A7S0REQ9_9CHLO</name>
<sequence length="247" mass="26966">MDGRGVKRGVDHTESSEIEVYETPLKRARGPDPCSDVSITVVLQDGDRIEAPRAVLALGSPVMAEAMRVEPGCSEIKVMYGSREAWTHIISILHPATTLDGASAAACVASMLPVAHCYAMPKVMAYCRSCTEHLQPSLQAGHPHFVLTWLDLADRYELRELKRRCVACVTEALGAVMQHRHACVYQDGRFKGWSFAVEDARQLAVLLRPSAVAQVPGPRALLQAWSVLIAEYSEDLVTHCSPGFGSL</sequence>
<feature type="domain" description="BTB" evidence="2">
    <location>
        <begin position="39"/>
        <end position="129"/>
    </location>
</feature>
<proteinExistence type="predicted"/>
<comment type="pathway">
    <text evidence="1">Protein modification; protein ubiquitination.</text>
</comment>
<evidence type="ECO:0000256" key="1">
    <source>
        <dbReference type="ARBA" id="ARBA00004906"/>
    </source>
</evidence>
<dbReference type="EMBL" id="HBFB01011848">
    <property type="protein sequence ID" value="CAD8675082.1"/>
    <property type="molecule type" value="Transcribed_RNA"/>
</dbReference>
<protein>
    <recommendedName>
        <fullName evidence="2">BTB domain-containing protein</fullName>
    </recommendedName>
</protein>
<dbReference type="AlphaFoldDB" id="A0A7S0REQ9"/>
<evidence type="ECO:0000313" key="3">
    <source>
        <dbReference type="EMBL" id="CAD8675082.1"/>
    </source>
</evidence>